<dbReference type="Proteomes" id="UP000238034">
    <property type="component" value="Unassembled WGS sequence"/>
</dbReference>
<dbReference type="AlphaFoldDB" id="A0A2T0UCD5"/>
<dbReference type="RefSeq" id="WP_106290922.1">
    <property type="nucleotide sequence ID" value="NZ_PVTH01000001.1"/>
</dbReference>
<evidence type="ECO:0000313" key="2">
    <source>
        <dbReference type="Proteomes" id="UP000238034"/>
    </source>
</evidence>
<dbReference type="Pfam" id="PF11013">
    <property type="entry name" value="DUF2851"/>
    <property type="match status" value="1"/>
</dbReference>
<comment type="caution">
    <text evidence="1">The sequence shown here is derived from an EMBL/GenBank/DDBJ whole genome shotgun (WGS) entry which is preliminary data.</text>
</comment>
<gene>
    <name evidence="1" type="ORF">B0I27_101448</name>
</gene>
<reference evidence="1 2" key="1">
    <citation type="submission" date="2018-03" db="EMBL/GenBank/DDBJ databases">
        <title>Genomic Encyclopedia of Type Strains, Phase III (KMG-III): the genomes of soil and plant-associated and newly described type strains.</title>
        <authorList>
            <person name="Whitman W."/>
        </authorList>
    </citation>
    <scope>NUCLEOTIDE SEQUENCE [LARGE SCALE GENOMIC DNA]</scope>
    <source>
        <strain evidence="1 2">CGMCC 1.9313</strain>
    </source>
</reference>
<proteinExistence type="predicted"/>
<sequence length="425" mass="49464">MNEDLINFIWRFRLFRQKTLLTSRNEPIEIISPGFYNSHAGPDFTDVKVRIGSTTWIGSAEIHIRASDWERHGHSGDKAYNNVILHVVYENDLRMLRADGTEPSVFVIKPYIPENIQEHYLQLIRNMNWIPCEKQLSRVDPIYVEDCLQRMLIERMEEKSEQVAELLNRNQGDWSETFYILLCRTFGFKLNVLPFELLARSLPMRILERHRDSLFQLEALLFGQAGFLEEPASDEYILSLQEEYRYLRHKYSLTPIESYLWKYLRLRPQNFPAVRLAQFASLIHRSPHLFSRILETREPVALRKLFEGISMSSYWQNHNKPGKESAKIAAGLGRESVNNILINTVSVALYSYGKYTDNSHFFSRSICLLESIPAETNRIVLKYREIGVKSMSADSSQALLQLKKKYCDQKKCVNCAVGARIINSA</sequence>
<protein>
    <submittedName>
        <fullName evidence="1">Uncharacterized protein DUF2851</fullName>
    </submittedName>
</protein>
<organism evidence="1 2">
    <name type="scientific">Arcticibacter pallidicorallinus</name>
    <dbReference type="NCBI Taxonomy" id="1259464"/>
    <lineage>
        <taxon>Bacteria</taxon>
        <taxon>Pseudomonadati</taxon>
        <taxon>Bacteroidota</taxon>
        <taxon>Sphingobacteriia</taxon>
        <taxon>Sphingobacteriales</taxon>
        <taxon>Sphingobacteriaceae</taxon>
        <taxon>Arcticibacter</taxon>
    </lineage>
</organism>
<dbReference type="InterPro" id="IPR021272">
    <property type="entry name" value="DUF2851"/>
</dbReference>
<evidence type="ECO:0000313" key="1">
    <source>
        <dbReference type="EMBL" id="PRY55477.1"/>
    </source>
</evidence>
<dbReference type="EMBL" id="PVTH01000001">
    <property type="protein sequence ID" value="PRY55477.1"/>
    <property type="molecule type" value="Genomic_DNA"/>
</dbReference>
<dbReference type="OrthoDB" id="1005072at2"/>
<accession>A0A2T0UCD5</accession>
<keyword evidence="2" id="KW-1185">Reference proteome</keyword>
<name>A0A2T0UCD5_9SPHI</name>